<dbReference type="Proteomes" id="UP001645859">
    <property type="component" value="Unassembled WGS sequence"/>
</dbReference>
<feature type="transmembrane region" description="Helical" evidence="6">
    <location>
        <begin position="164"/>
        <end position="184"/>
    </location>
</feature>
<evidence type="ECO:0000313" key="8">
    <source>
        <dbReference type="Proteomes" id="UP001645859"/>
    </source>
</evidence>
<evidence type="ECO:0000256" key="1">
    <source>
        <dbReference type="ARBA" id="ARBA00004141"/>
    </source>
</evidence>
<feature type="transmembrane region" description="Helical" evidence="6">
    <location>
        <begin position="85"/>
        <end position="102"/>
    </location>
</feature>
<evidence type="ECO:0000256" key="6">
    <source>
        <dbReference type="SAM" id="Phobius"/>
    </source>
</evidence>
<protein>
    <submittedName>
        <fullName evidence="7">Lysoplasmalogenase</fullName>
    </submittedName>
</protein>
<accession>A0ABS1SHT3</accession>
<keyword evidence="4 6" id="KW-1133">Transmembrane helix</keyword>
<reference evidence="7 8" key="1">
    <citation type="submission" date="2018-09" db="EMBL/GenBank/DDBJ databases">
        <title>Comparative genomics of Leucobacter spp.</title>
        <authorList>
            <person name="Reis A.C."/>
            <person name="Kolvenbach B.A."/>
            <person name="Corvini P.F.X."/>
            <person name="Nunes O.C."/>
        </authorList>
    </citation>
    <scope>NUCLEOTIDE SEQUENCE [LARGE SCALE GENOMIC DNA]</scope>
    <source>
        <strain evidence="7 8">TAN 31504</strain>
    </source>
</reference>
<feature type="transmembrane region" description="Helical" evidence="6">
    <location>
        <begin position="33"/>
        <end position="50"/>
    </location>
</feature>
<dbReference type="Pfam" id="PF07947">
    <property type="entry name" value="YhhN"/>
    <property type="match status" value="1"/>
</dbReference>
<comment type="caution">
    <text evidence="7">The sequence shown here is derived from an EMBL/GenBank/DDBJ whole genome shotgun (WGS) entry which is preliminary data.</text>
</comment>
<gene>
    <name evidence="7" type="ORF">D3230_05980</name>
</gene>
<feature type="transmembrane region" description="Helical" evidence="6">
    <location>
        <begin position="190"/>
        <end position="215"/>
    </location>
</feature>
<feature type="transmembrane region" description="Helical" evidence="6">
    <location>
        <begin position="57"/>
        <end position="79"/>
    </location>
</feature>
<dbReference type="EMBL" id="QYAC01000003">
    <property type="protein sequence ID" value="MBL3678843.1"/>
    <property type="molecule type" value="Genomic_DNA"/>
</dbReference>
<evidence type="ECO:0000256" key="4">
    <source>
        <dbReference type="ARBA" id="ARBA00022989"/>
    </source>
</evidence>
<evidence type="ECO:0000256" key="5">
    <source>
        <dbReference type="ARBA" id="ARBA00023136"/>
    </source>
</evidence>
<evidence type="ECO:0000256" key="2">
    <source>
        <dbReference type="ARBA" id="ARBA00007375"/>
    </source>
</evidence>
<name>A0ABS1SHT3_9MICO</name>
<keyword evidence="5 6" id="KW-0472">Membrane</keyword>
<keyword evidence="3 6" id="KW-0812">Transmembrane</keyword>
<feature type="transmembrane region" description="Helical" evidence="6">
    <location>
        <begin position="114"/>
        <end position="133"/>
    </location>
</feature>
<comment type="similarity">
    <text evidence="2">Belongs to the TMEM86 family.</text>
</comment>
<feature type="transmembrane region" description="Helical" evidence="6">
    <location>
        <begin position="139"/>
        <end position="157"/>
    </location>
</feature>
<evidence type="ECO:0000313" key="7">
    <source>
        <dbReference type="EMBL" id="MBL3678843.1"/>
    </source>
</evidence>
<organism evidence="7 8">
    <name type="scientific">Leucobacter chromiireducens subsp. solipictus</name>
    <dbReference type="NCBI Taxonomy" id="398235"/>
    <lineage>
        <taxon>Bacteria</taxon>
        <taxon>Bacillati</taxon>
        <taxon>Actinomycetota</taxon>
        <taxon>Actinomycetes</taxon>
        <taxon>Micrococcales</taxon>
        <taxon>Microbacteriaceae</taxon>
        <taxon>Leucobacter</taxon>
    </lineage>
</organism>
<sequence length="233" mass="25066">MRALLPFLPYAIVSIVHVTARFAEHPLDAPSKLWLMPALALGVLWASATIRPWPRGVVLLLVASVLFSWLGDGSGTFFPMFDDELPMMLLCFGLAHVGYLLLMWRARGVAVQRIPRWALVYALAYAVMIAVLIQHTGALTVPVILYGLLLAGTAAMASRCGPVIAWGGAWFLVSDAILSFRIFLPEAMPAWTSGMVMLTYTLGQGLIAAGIIAALRRRAAAEPPAAVSARPAS</sequence>
<evidence type="ECO:0000256" key="3">
    <source>
        <dbReference type="ARBA" id="ARBA00022692"/>
    </source>
</evidence>
<dbReference type="InterPro" id="IPR012506">
    <property type="entry name" value="TMEM86B-like"/>
</dbReference>
<proteinExistence type="inferred from homology"/>
<keyword evidence="8" id="KW-1185">Reference proteome</keyword>
<comment type="subcellular location">
    <subcellularLocation>
        <location evidence="1">Membrane</location>
        <topology evidence="1">Multi-pass membrane protein</topology>
    </subcellularLocation>
</comment>